<evidence type="ECO:0000256" key="1">
    <source>
        <dbReference type="SAM" id="MobiDB-lite"/>
    </source>
</evidence>
<evidence type="ECO:0000313" key="2">
    <source>
        <dbReference type="EMBL" id="MDC2829500.1"/>
    </source>
</evidence>
<feature type="compositionally biased region" description="Polar residues" evidence="1">
    <location>
        <begin position="153"/>
        <end position="162"/>
    </location>
</feature>
<proteinExistence type="predicted"/>
<name>A0AAJ1HVY7_LIMMU</name>
<comment type="caution">
    <text evidence="2">The sequence shown here is derived from an EMBL/GenBank/DDBJ whole genome shotgun (WGS) entry which is preliminary data.</text>
</comment>
<dbReference type="Proteomes" id="UP001220670">
    <property type="component" value="Unassembled WGS sequence"/>
</dbReference>
<evidence type="ECO:0000313" key="3">
    <source>
        <dbReference type="Proteomes" id="UP001220670"/>
    </source>
</evidence>
<feature type="compositionally biased region" description="Basic and acidic residues" evidence="1">
    <location>
        <begin position="131"/>
        <end position="149"/>
    </location>
</feature>
<dbReference type="RefSeq" id="WP_169461116.1">
    <property type="nucleotide sequence ID" value="NZ_JAQOMV010000021.1"/>
</dbReference>
<dbReference type="AlphaFoldDB" id="A0AAJ1HVY7"/>
<evidence type="ECO:0008006" key="4">
    <source>
        <dbReference type="Google" id="ProtNLM"/>
    </source>
</evidence>
<protein>
    <recommendedName>
        <fullName evidence="4">YtxH domain-containing protein</fullName>
    </recommendedName>
</protein>
<dbReference type="EMBL" id="JAQONE010000011">
    <property type="protein sequence ID" value="MDC2829500.1"/>
    <property type="molecule type" value="Genomic_DNA"/>
</dbReference>
<sequence length="162" mass="17445">MTKKVLAGFLVGGAAAFGAWQALSADKKKQIKQAVADKTHEAMDYATDYAINALDIADGMVQDAKEQAVDKFGDKFNDLADSVKKGADAVKKSADQAVDHFTNDDFDEQTAQIRDELAKAQADSSNQDDIVIDKTSDEPKANDDVKAAEDDQTSQSTPNDKN</sequence>
<feature type="region of interest" description="Disordered" evidence="1">
    <location>
        <begin position="118"/>
        <end position="162"/>
    </location>
</feature>
<organism evidence="2 3">
    <name type="scientific">Limosilactobacillus mucosae</name>
    <name type="common">Lactobacillus mucosae</name>
    <dbReference type="NCBI Taxonomy" id="97478"/>
    <lineage>
        <taxon>Bacteria</taxon>
        <taxon>Bacillati</taxon>
        <taxon>Bacillota</taxon>
        <taxon>Bacilli</taxon>
        <taxon>Lactobacillales</taxon>
        <taxon>Lactobacillaceae</taxon>
        <taxon>Limosilactobacillus</taxon>
    </lineage>
</organism>
<reference evidence="2" key="1">
    <citation type="submission" date="2023-01" db="EMBL/GenBank/DDBJ databases">
        <title>Genome analysis of 13 Lactobacillus isolated from gut of wild boar.</title>
        <authorList>
            <person name="Papp P."/>
            <person name="Libisch B."/>
            <person name="Nagy T."/>
            <person name="Olasz F."/>
        </authorList>
    </citation>
    <scope>NUCLEOTIDE SEQUENCE</scope>
    <source>
        <strain evidence="2">F146</strain>
    </source>
</reference>
<accession>A0AAJ1HVY7</accession>
<gene>
    <name evidence="2" type="ORF">PO250_04090</name>
</gene>